<feature type="signal peptide" evidence="2">
    <location>
        <begin position="1"/>
        <end position="20"/>
    </location>
</feature>
<accession>A0A2W5TVY4</accession>
<sequence>MTNKCIALALVVSSVTFAQTEPPRQTPRPQTVTFDTGSDIGGQRTSPLTSWTVVKDKVRFDSLIKMRTDFNDKLAASVYEM</sequence>
<evidence type="ECO:0000256" key="2">
    <source>
        <dbReference type="SAM" id="SignalP"/>
    </source>
</evidence>
<keyword evidence="2" id="KW-0732">Signal</keyword>
<proteinExistence type="predicted"/>
<feature type="region of interest" description="Disordered" evidence="1">
    <location>
        <begin position="19"/>
        <end position="45"/>
    </location>
</feature>
<dbReference type="AlphaFoldDB" id="A0A2W5TVY4"/>
<name>A0A2W5TVY4_9BACT</name>
<evidence type="ECO:0000313" key="3">
    <source>
        <dbReference type="EMBL" id="PZR17453.1"/>
    </source>
</evidence>
<gene>
    <name evidence="3" type="ORF">DI536_03785</name>
</gene>
<feature type="chain" id="PRO_5016093083" evidence="2">
    <location>
        <begin position="21"/>
        <end position="81"/>
    </location>
</feature>
<comment type="caution">
    <text evidence="3">The sequence shown here is derived from an EMBL/GenBank/DDBJ whole genome shotgun (WGS) entry which is preliminary data.</text>
</comment>
<organism evidence="3 4">
    <name type="scientific">Archangium gephyra</name>
    <dbReference type="NCBI Taxonomy" id="48"/>
    <lineage>
        <taxon>Bacteria</taxon>
        <taxon>Pseudomonadati</taxon>
        <taxon>Myxococcota</taxon>
        <taxon>Myxococcia</taxon>
        <taxon>Myxococcales</taxon>
        <taxon>Cystobacterineae</taxon>
        <taxon>Archangiaceae</taxon>
        <taxon>Archangium</taxon>
    </lineage>
</organism>
<protein>
    <submittedName>
        <fullName evidence="3">Uncharacterized protein</fullName>
    </submittedName>
</protein>
<evidence type="ECO:0000313" key="4">
    <source>
        <dbReference type="Proteomes" id="UP000249061"/>
    </source>
</evidence>
<reference evidence="3 4" key="1">
    <citation type="submission" date="2017-08" db="EMBL/GenBank/DDBJ databases">
        <title>Infants hospitalized years apart are colonized by the same room-sourced microbial strains.</title>
        <authorList>
            <person name="Brooks B."/>
            <person name="Olm M.R."/>
            <person name="Firek B.A."/>
            <person name="Baker R."/>
            <person name="Thomas B.C."/>
            <person name="Morowitz M.J."/>
            <person name="Banfield J.F."/>
        </authorList>
    </citation>
    <scope>NUCLEOTIDE SEQUENCE [LARGE SCALE GENOMIC DNA]</scope>
    <source>
        <strain evidence="3">S2_003_000_R2_14</strain>
    </source>
</reference>
<dbReference type="EMBL" id="QFQP01000002">
    <property type="protein sequence ID" value="PZR17453.1"/>
    <property type="molecule type" value="Genomic_DNA"/>
</dbReference>
<evidence type="ECO:0000256" key="1">
    <source>
        <dbReference type="SAM" id="MobiDB-lite"/>
    </source>
</evidence>
<dbReference type="Proteomes" id="UP000249061">
    <property type="component" value="Unassembled WGS sequence"/>
</dbReference>